<evidence type="ECO:0008006" key="3">
    <source>
        <dbReference type="Google" id="ProtNLM"/>
    </source>
</evidence>
<dbReference type="Proteomes" id="UP000830454">
    <property type="component" value="Chromosome"/>
</dbReference>
<accession>A0ABY4HK56</accession>
<reference evidence="1" key="2">
    <citation type="submission" date="2022-04" db="EMBL/GenBank/DDBJ databases">
        <title>Complete Genome Sequence of Flavobacterium sediminilitoris YSM-43, Isolated from a Tidal Sediment.</title>
        <authorList>
            <person name="Lee P.A."/>
        </authorList>
    </citation>
    <scope>NUCLEOTIDE SEQUENCE</scope>
    <source>
        <strain evidence="1">YSM-43</strain>
    </source>
</reference>
<proteinExistence type="predicted"/>
<gene>
    <name evidence="1" type="ORF">LXD69_13435</name>
</gene>
<name>A0ABY4HK56_9FLAO</name>
<protein>
    <recommendedName>
        <fullName evidence="3">Outer membrane lipoprotein-sorting protein</fullName>
    </recommendedName>
</protein>
<dbReference type="EMBL" id="CP090145">
    <property type="protein sequence ID" value="UOX33036.1"/>
    <property type="molecule type" value="Genomic_DNA"/>
</dbReference>
<organism evidence="1 2">
    <name type="scientific">Flavobacterium sediminilitoris</name>
    <dbReference type="NCBI Taxonomy" id="2024526"/>
    <lineage>
        <taxon>Bacteria</taxon>
        <taxon>Pseudomonadati</taxon>
        <taxon>Bacteroidota</taxon>
        <taxon>Flavobacteriia</taxon>
        <taxon>Flavobacteriales</taxon>
        <taxon>Flavobacteriaceae</taxon>
        <taxon>Flavobacterium</taxon>
    </lineage>
</organism>
<sequence length="213" mass="25270">MHRILTIFILTFICQSSFSQSYPTSEVIQKAELYLKEAVGDSLFKYFELGANSDYKYQTNFGKYKWKDISKGRKTKGKFIDGKHINFVLNHPDFKYPYTTKTVYVELDSNLNLIRGVYIDQIPKFLLKNKPSDWLSENKIDSIVKKQNLKTPVEPFSRRLEFDTKTKEYHWIIFNTLYKEKCFSDEEILHINPVSGIILKHFEERQRIMHCGE</sequence>
<dbReference type="RefSeq" id="WP_246915791.1">
    <property type="nucleotide sequence ID" value="NZ_CP090145.1"/>
</dbReference>
<evidence type="ECO:0000313" key="2">
    <source>
        <dbReference type="Proteomes" id="UP000830454"/>
    </source>
</evidence>
<evidence type="ECO:0000313" key="1">
    <source>
        <dbReference type="EMBL" id="UOX33036.1"/>
    </source>
</evidence>
<keyword evidence="2" id="KW-1185">Reference proteome</keyword>
<reference evidence="1" key="1">
    <citation type="submission" date="2021-12" db="EMBL/GenBank/DDBJ databases">
        <authorList>
            <person name="Cha I.-T."/>
            <person name="Lee K.-E."/>
            <person name="Park S.-J."/>
        </authorList>
    </citation>
    <scope>NUCLEOTIDE SEQUENCE</scope>
    <source>
        <strain evidence="1">YSM-43</strain>
    </source>
</reference>